<evidence type="ECO:0000256" key="4">
    <source>
        <dbReference type="SAM" id="SignalP"/>
    </source>
</evidence>
<dbReference type="Proteomes" id="UP001202244">
    <property type="component" value="Chromosome"/>
</dbReference>
<evidence type="ECO:0000256" key="2">
    <source>
        <dbReference type="SAM" id="MobiDB-lite"/>
    </source>
</evidence>
<keyword evidence="7" id="KW-1185">Reference proteome</keyword>
<evidence type="ECO:0000256" key="1">
    <source>
        <dbReference type="ARBA" id="ARBA00022737"/>
    </source>
</evidence>
<feature type="signal peptide" evidence="4">
    <location>
        <begin position="1"/>
        <end position="21"/>
    </location>
</feature>
<keyword evidence="4" id="KW-0732">Signal</keyword>
<feature type="compositionally biased region" description="Basic and acidic residues" evidence="2">
    <location>
        <begin position="418"/>
        <end position="427"/>
    </location>
</feature>
<dbReference type="InterPro" id="IPR008930">
    <property type="entry name" value="Terpenoid_cyclase/PrenylTrfase"/>
</dbReference>
<protein>
    <submittedName>
        <fullName evidence="6">Terpene cyclase/mutase family protein</fullName>
    </submittedName>
</protein>
<dbReference type="SUPFAM" id="SSF48239">
    <property type="entry name" value="Terpenoid cyclases/Protein prenyltransferases"/>
    <property type="match status" value="1"/>
</dbReference>
<keyword evidence="3" id="KW-0472">Membrane</keyword>
<feature type="transmembrane region" description="Helical" evidence="3">
    <location>
        <begin position="431"/>
        <end position="451"/>
    </location>
</feature>
<keyword evidence="3" id="KW-1133">Transmembrane helix</keyword>
<gene>
    <name evidence="6" type="ORF">MMF93_10125</name>
</gene>
<feature type="compositionally biased region" description="Low complexity" evidence="2">
    <location>
        <begin position="32"/>
        <end position="43"/>
    </location>
</feature>
<evidence type="ECO:0000259" key="5">
    <source>
        <dbReference type="Pfam" id="PF00432"/>
    </source>
</evidence>
<dbReference type="Pfam" id="PF00432">
    <property type="entry name" value="Prenyltrans"/>
    <property type="match status" value="1"/>
</dbReference>
<dbReference type="RefSeq" id="WP_242750861.1">
    <property type="nucleotide sequence ID" value="NZ_CP093846.1"/>
</dbReference>
<feature type="chain" id="PRO_5045660866" evidence="4">
    <location>
        <begin position="22"/>
        <end position="460"/>
    </location>
</feature>
<dbReference type="Gene3D" id="1.50.10.20">
    <property type="match status" value="1"/>
</dbReference>
<keyword evidence="3" id="KW-0812">Transmembrane</keyword>
<proteinExistence type="predicted"/>
<keyword evidence="1" id="KW-0677">Repeat</keyword>
<name>A0ABY3XQZ6_9ACTN</name>
<evidence type="ECO:0000256" key="3">
    <source>
        <dbReference type="SAM" id="Phobius"/>
    </source>
</evidence>
<feature type="region of interest" description="Disordered" evidence="2">
    <location>
        <begin position="253"/>
        <end position="299"/>
    </location>
</feature>
<evidence type="ECO:0000313" key="7">
    <source>
        <dbReference type="Proteomes" id="UP001202244"/>
    </source>
</evidence>
<feature type="region of interest" description="Disordered" evidence="2">
    <location>
        <begin position="393"/>
        <end position="427"/>
    </location>
</feature>
<reference evidence="6 7" key="1">
    <citation type="journal article" date="2023" name="Microbiol. Spectr.">
        <title>Synergy between Genome Mining, Metabolomics, and Bioinformatics Uncovers Antibacterial Chlorinated Carbazole Alkaloids and Their Biosynthetic Gene Cluster from Streptomyces tubbatahanensis sp. nov., a Novel Actinomycete Isolated from Sulu Sea, Philippines.</title>
        <authorList>
            <person name="Tenebro C.P."/>
            <person name="Trono D.J.V.L."/>
            <person name="Balida L.A.P."/>
            <person name="Bayog L.K.A."/>
            <person name="Bruna J.R."/>
            <person name="Sabido E.M."/>
            <person name="Caspe D.P.C."/>
            <person name="de Los Santos E.L.C."/>
            <person name="Saludes J.P."/>
            <person name="Dalisay D.S."/>
        </authorList>
    </citation>
    <scope>NUCLEOTIDE SEQUENCE [LARGE SCALE GENOMIC DNA]</scope>
    <source>
        <strain evidence="6 7">DSD3025</strain>
    </source>
</reference>
<feature type="region of interest" description="Disordered" evidence="2">
    <location>
        <begin position="32"/>
        <end position="55"/>
    </location>
</feature>
<sequence>MSPRRRRATVLAAATVLCASAAPVASATAPAAPSRAVAASGPAQHAKPSDLPDGLYGDADPQYDGVWRQSMALLALDGAGAVPAKKAVDWLTGQQCADGSFTAYRADTAKKCDPDTAPSDVNATTLAVQALAAIGGRGEEVREGVEWLVSVQNKDGGWGSADGEPSDANSTSLAIGALHAAGKNPAKTTAPGGESPYDALLSLQLTCSSKGIEDAPGQQGAFAYRPDKKGKLTPNNDATAAASLAALGQGVLVDPQHAGPKDKGAKSKPVTPLKCATGTGDGDGDGDGDSGGVPGGREEAAGAGAAYLASVLKKNGGHFTTVMPGDDKEQPDYANTADAVIALAAGGHRDEAKSSLTWLADNLDKWDKSKNDPAALGSLMLASRATGGDPAKLGGTDLLARLTDTGPRPAQLPDADDGSSKSEKKDDGGTIPVWAFVLVGLAVGAGFGILLSGRRKRQQL</sequence>
<evidence type="ECO:0000313" key="6">
    <source>
        <dbReference type="EMBL" id="UNS96830.1"/>
    </source>
</evidence>
<feature type="domain" description="Prenyltransferase alpha-alpha toroid" evidence="5">
    <location>
        <begin position="71"/>
        <end position="184"/>
    </location>
</feature>
<dbReference type="CDD" id="cd00688">
    <property type="entry name" value="ISOPREN_C2_like"/>
    <property type="match status" value="1"/>
</dbReference>
<dbReference type="EMBL" id="CP093846">
    <property type="protein sequence ID" value="UNS96830.1"/>
    <property type="molecule type" value="Genomic_DNA"/>
</dbReference>
<accession>A0ABY3XQZ6</accession>
<dbReference type="InterPro" id="IPR001330">
    <property type="entry name" value="Prenyltrans"/>
</dbReference>
<organism evidence="6 7">
    <name type="scientific">Streptomyces tubbatahanensis</name>
    <dbReference type="NCBI Taxonomy" id="2923272"/>
    <lineage>
        <taxon>Bacteria</taxon>
        <taxon>Bacillati</taxon>
        <taxon>Actinomycetota</taxon>
        <taxon>Actinomycetes</taxon>
        <taxon>Kitasatosporales</taxon>
        <taxon>Streptomycetaceae</taxon>
        <taxon>Streptomyces</taxon>
    </lineage>
</organism>